<dbReference type="InterPro" id="IPR046560">
    <property type="entry name" value="DUF6714"/>
</dbReference>
<reference evidence="2 3" key="1">
    <citation type="journal article" date="2016" name="Int. J. Syst. Evol. Microbiol.">
        <title>Labrenzia salina sp. nov., isolated from the rhizosphere of the halophyte Arthrocnemum macrostachyum.</title>
        <authorList>
            <person name="Camacho M."/>
            <person name="Redondo-Gomez S."/>
            <person name="Rodriguez-Llorente I."/>
            <person name="Rohde M."/>
            <person name="Sproer C."/>
            <person name="Schumann P."/>
            <person name="Klenk H.P."/>
            <person name="Montero-Calasanz M.D.C."/>
        </authorList>
    </citation>
    <scope>NUCLEOTIDE SEQUENCE [LARGE SCALE GENOMIC DNA]</scope>
    <source>
        <strain evidence="2 3">DSM 29163</strain>
    </source>
</reference>
<dbReference type="RefSeq" id="WP_265962154.1">
    <property type="nucleotide sequence ID" value="NZ_JAPEVI010000003.1"/>
</dbReference>
<dbReference type="EMBL" id="JAPEVI010000003">
    <property type="protein sequence ID" value="MCX2722475.1"/>
    <property type="molecule type" value="Genomic_DNA"/>
</dbReference>
<evidence type="ECO:0000313" key="2">
    <source>
        <dbReference type="EMBL" id="MCX2722475.1"/>
    </source>
</evidence>
<protein>
    <recommendedName>
        <fullName evidence="4">DUF4375 domain-containing protein</fullName>
    </recommendedName>
</protein>
<evidence type="ECO:0008006" key="4">
    <source>
        <dbReference type="Google" id="ProtNLM"/>
    </source>
</evidence>
<organism evidence="2 3">
    <name type="scientific">Roseibium salinum</name>
    <dbReference type="NCBI Taxonomy" id="1604349"/>
    <lineage>
        <taxon>Bacteria</taxon>
        <taxon>Pseudomonadati</taxon>
        <taxon>Pseudomonadota</taxon>
        <taxon>Alphaproteobacteria</taxon>
        <taxon>Hyphomicrobiales</taxon>
        <taxon>Stappiaceae</taxon>
        <taxon>Roseibium</taxon>
    </lineage>
</organism>
<accession>A0ABT3QZT6</accession>
<dbReference type="Pfam" id="PF20461">
    <property type="entry name" value="DUF6714"/>
    <property type="match status" value="1"/>
</dbReference>
<keyword evidence="1" id="KW-0472">Membrane</keyword>
<evidence type="ECO:0000313" key="3">
    <source>
        <dbReference type="Proteomes" id="UP001300261"/>
    </source>
</evidence>
<comment type="caution">
    <text evidence="2">The sequence shown here is derived from an EMBL/GenBank/DDBJ whole genome shotgun (WGS) entry which is preliminary data.</text>
</comment>
<evidence type="ECO:0000256" key="1">
    <source>
        <dbReference type="SAM" id="Phobius"/>
    </source>
</evidence>
<sequence length="153" mass="17264">MIEDDLCRWIEEAFEDVPQPSDDELLHPGCMDDCDILQFYGGVSSQDMSGAMIVYNYAALTAFSAAAFRYYLPAYMLWTLRNPDSIEYAGEATLRALDPGTADEMLHDFQKSHFDELDRAQVEVVKAFLLTISDHPDLGEYADAALLNHWLDA</sequence>
<keyword evidence="3" id="KW-1185">Reference proteome</keyword>
<proteinExistence type="predicted"/>
<feature type="transmembrane region" description="Helical" evidence="1">
    <location>
        <begin position="53"/>
        <end position="72"/>
    </location>
</feature>
<dbReference type="Proteomes" id="UP001300261">
    <property type="component" value="Unassembled WGS sequence"/>
</dbReference>
<name>A0ABT3QZT6_9HYPH</name>
<keyword evidence="1" id="KW-1133">Transmembrane helix</keyword>
<keyword evidence="1" id="KW-0812">Transmembrane</keyword>
<gene>
    <name evidence="2" type="ORF">ON753_08695</name>
</gene>